<organism evidence="2 3">
    <name type="scientific">Monodon monoceros</name>
    <name type="common">Narwhal</name>
    <name type="synonym">Ceratodon monodon</name>
    <dbReference type="NCBI Taxonomy" id="40151"/>
    <lineage>
        <taxon>Eukaryota</taxon>
        <taxon>Metazoa</taxon>
        <taxon>Chordata</taxon>
        <taxon>Craniata</taxon>
        <taxon>Vertebrata</taxon>
        <taxon>Euteleostomi</taxon>
        <taxon>Mammalia</taxon>
        <taxon>Eutheria</taxon>
        <taxon>Laurasiatheria</taxon>
        <taxon>Artiodactyla</taxon>
        <taxon>Whippomorpha</taxon>
        <taxon>Cetacea</taxon>
        <taxon>Odontoceti</taxon>
        <taxon>Monodontidae</taxon>
        <taxon>Monodon</taxon>
    </lineage>
</organism>
<sequence>MVSAGAEKRPGAQEGTALGQSQLTVVPGGHAQNSECPVMGDQCLVPAHEACQTQGEDKCPTGPVSEPKIQEERLKLEEERHKPEVQALEERGPRPMASIVRTSHGLKRKPVKEEAEGLGRWNGGGLRRIPKSGIPAVYILIPCHHHHSSLLLSLKSSDVGNIQRGSLKAFLPGPSHQAHPRTEAELPQEMPLQREERESSQSEPSPSAKQHKKAKKRKSVGTPVLPVVASTVSAPSETLGLERKAQRLRPLYQYINYCNLELNQAQEGDREAEAEVKPESELALIPKETDELGSGLTLPCPNMFMTPTYTLVPLGEEAGEEPGGLPSLGVSGCLKAEMLKSTQVDTNKMLSVCAAPLVPPPSPQYK</sequence>
<evidence type="ECO:0000313" key="2">
    <source>
        <dbReference type="EMBL" id="TKC51836.1"/>
    </source>
</evidence>
<feature type="compositionally biased region" description="Basic and acidic residues" evidence="1">
    <location>
        <begin position="1"/>
        <end position="11"/>
    </location>
</feature>
<dbReference type="InterPro" id="IPR031516">
    <property type="entry name" value="DUF4691"/>
</dbReference>
<dbReference type="Pfam" id="PF15762">
    <property type="entry name" value="DUF4691"/>
    <property type="match status" value="2"/>
</dbReference>
<gene>
    <name evidence="2" type="ORF">EI555_000108</name>
</gene>
<reference evidence="3" key="1">
    <citation type="journal article" date="2019" name="IScience">
        <title>Narwhal Genome Reveals Long-Term Low Genetic Diversity despite Current Large Abundance Size.</title>
        <authorList>
            <person name="Westbury M.V."/>
            <person name="Petersen B."/>
            <person name="Garde E."/>
            <person name="Heide-Jorgensen M.P."/>
            <person name="Lorenzen E.D."/>
        </authorList>
    </citation>
    <scope>NUCLEOTIDE SEQUENCE [LARGE SCALE GENOMIC DNA]</scope>
</reference>
<evidence type="ECO:0000313" key="3">
    <source>
        <dbReference type="Proteomes" id="UP000308365"/>
    </source>
</evidence>
<proteinExistence type="predicted"/>
<feature type="region of interest" description="Disordered" evidence="1">
    <location>
        <begin position="1"/>
        <end position="33"/>
    </location>
</feature>
<feature type="compositionally biased region" description="Basic residues" evidence="1">
    <location>
        <begin position="209"/>
        <end position="219"/>
    </location>
</feature>
<feature type="region of interest" description="Disordered" evidence="1">
    <location>
        <begin position="166"/>
        <end position="222"/>
    </location>
</feature>
<name>A0A4U1FRJ5_MONMO</name>
<dbReference type="EMBL" id="RWIC01000044">
    <property type="protein sequence ID" value="TKC51836.1"/>
    <property type="molecule type" value="Genomic_DNA"/>
</dbReference>
<comment type="caution">
    <text evidence="2">The sequence shown here is derived from an EMBL/GenBank/DDBJ whole genome shotgun (WGS) entry which is preliminary data.</text>
</comment>
<dbReference type="PANTHER" id="PTHR37867">
    <property type="entry name" value="CHROMOSOME 16 OPEN READING FRAME 86"/>
    <property type="match status" value="1"/>
</dbReference>
<accession>A0A4U1FRJ5</accession>
<dbReference type="AlphaFoldDB" id="A0A4U1FRJ5"/>
<dbReference type="PANTHER" id="PTHR37867:SF1">
    <property type="entry name" value="CHROMOSOME 16 OPEN READING FRAME 86"/>
    <property type="match status" value="1"/>
</dbReference>
<dbReference type="Proteomes" id="UP000308365">
    <property type="component" value="Unassembled WGS sequence"/>
</dbReference>
<evidence type="ECO:0000256" key="1">
    <source>
        <dbReference type="SAM" id="MobiDB-lite"/>
    </source>
</evidence>
<protein>
    <submittedName>
        <fullName evidence="2">Uncharacterized protein</fullName>
    </submittedName>
</protein>